<dbReference type="AlphaFoldDB" id="A0AAV4VUA5"/>
<protein>
    <submittedName>
        <fullName evidence="1">Uncharacterized protein</fullName>
    </submittedName>
</protein>
<dbReference type="Proteomes" id="UP001054945">
    <property type="component" value="Unassembled WGS sequence"/>
</dbReference>
<accession>A0AAV4VUA5</accession>
<dbReference type="EMBL" id="BPLR01015043">
    <property type="protein sequence ID" value="GIY73189.1"/>
    <property type="molecule type" value="Genomic_DNA"/>
</dbReference>
<reference evidence="1 2" key="1">
    <citation type="submission" date="2021-06" db="EMBL/GenBank/DDBJ databases">
        <title>Caerostris extrusa draft genome.</title>
        <authorList>
            <person name="Kono N."/>
            <person name="Arakawa K."/>
        </authorList>
    </citation>
    <scope>NUCLEOTIDE SEQUENCE [LARGE SCALE GENOMIC DNA]</scope>
</reference>
<sequence>MSSACRDTRRLSLEVPMCLLLNQIFDLRSKFNLAHSYGAGVIWMPYFLLPSLRSQGERRGFCLLLAWSFVSLRSLRVISRIGFFRKKRRINLFKDGKPFASRLCTDGGLKREIFGFGEQS</sequence>
<comment type="caution">
    <text evidence="1">The sequence shown here is derived from an EMBL/GenBank/DDBJ whole genome shotgun (WGS) entry which is preliminary data.</text>
</comment>
<proteinExistence type="predicted"/>
<gene>
    <name evidence="1" type="ORF">CEXT_657951</name>
</gene>
<name>A0AAV4VUA5_CAEEX</name>
<evidence type="ECO:0000313" key="2">
    <source>
        <dbReference type="Proteomes" id="UP001054945"/>
    </source>
</evidence>
<organism evidence="1 2">
    <name type="scientific">Caerostris extrusa</name>
    <name type="common">Bark spider</name>
    <name type="synonym">Caerostris bankana</name>
    <dbReference type="NCBI Taxonomy" id="172846"/>
    <lineage>
        <taxon>Eukaryota</taxon>
        <taxon>Metazoa</taxon>
        <taxon>Ecdysozoa</taxon>
        <taxon>Arthropoda</taxon>
        <taxon>Chelicerata</taxon>
        <taxon>Arachnida</taxon>
        <taxon>Araneae</taxon>
        <taxon>Araneomorphae</taxon>
        <taxon>Entelegynae</taxon>
        <taxon>Araneoidea</taxon>
        <taxon>Araneidae</taxon>
        <taxon>Caerostris</taxon>
    </lineage>
</organism>
<evidence type="ECO:0000313" key="1">
    <source>
        <dbReference type="EMBL" id="GIY73189.1"/>
    </source>
</evidence>
<keyword evidence="2" id="KW-1185">Reference proteome</keyword>